<sequence length="50" mass="5522">MALQQPCPFQISQHRVQGALLAAEHAFQPLEPLGDQIAVQRFIGLGQHCQ</sequence>
<dbReference type="Proteomes" id="UP000003299">
    <property type="component" value="Unassembled WGS sequence"/>
</dbReference>
<gene>
    <name evidence="1" type="ORF">XVE_2828</name>
</gene>
<accession>F0BF48</accession>
<organism evidence="1 2">
    <name type="scientific">Xanthomonas vesicatoria ATCC 35937</name>
    <dbReference type="NCBI Taxonomy" id="925775"/>
    <lineage>
        <taxon>Bacteria</taxon>
        <taxon>Pseudomonadati</taxon>
        <taxon>Pseudomonadota</taxon>
        <taxon>Gammaproteobacteria</taxon>
        <taxon>Lysobacterales</taxon>
        <taxon>Lysobacteraceae</taxon>
        <taxon>Xanthomonas</taxon>
    </lineage>
</organism>
<dbReference type="AlphaFoldDB" id="F0BF48"/>
<proteinExistence type="predicted"/>
<name>F0BF48_9XANT</name>
<dbReference type="EMBL" id="AEQV01000097">
    <property type="protein sequence ID" value="EGD08906.1"/>
    <property type="molecule type" value="Genomic_DNA"/>
</dbReference>
<evidence type="ECO:0000313" key="2">
    <source>
        <dbReference type="Proteomes" id="UP000003299"/>
    </source>
</evidence>
<evidence type="ECO:0000313" key="1">
    <source>
        <dbReference type="EMBL" id="EGD08906.1"/>
    </source>
</evidence>
<protein>
    <submittedName>
        <fullName evidence="1">Uncharacterized protein</fullName>
    </submittedName>
</protein>
<reference evidence="1 2" key="1">
    <citation type="journal article" date="2011" name="BMC Genomics">
        <title>Comparative genomics reveals diversity among xanthomonads infecting tomato and pepper.</title>
        <authorList>
            <person name="Potnis N."/>
            <person name="Krasileva K."/>
            <person name="Chow V."/>
            <person name="Almeida N.F."/>
            <person name="Patil P.B."/>
            <person name="Ryan R.P."/>
            <person name="Sharlach M."/>
            <person name="Behlau F."/>
            <person name="Dow J.M."/>
            <person name="Momol M.T."/>
            <person name="White F.F."/>
            <person name="Preston J.F."/>
            <person name="Vinatzer B.A."/>
            <person name="Koebnik R."/>
            <person name="Setubal J.C."/>
            <person name="Norman D.J."/>
            <person name="Staskawicz B.J."/>
            <person name="Jones J.B."/>
        </authorList>
    </citation>
    <scope>NUCLEOTIDE SEQUENCE [LARGE SCALE GENOMIC DNA]</scope>
    <source>
        <strain evidence="1 2">ATCC 35937</strain>
    </source>
</reference>
<comment type="caution">
    <text evidence="1">The sequence shown here is derived from an EMBL/GenBank/DDBJ whole genome shotgun (WGS) entry which is preliminary data.</text>
</comment>